<feature type="non-terminal residue" evidence="2">
    <location>
        <position position="258"/>
    </location>
</feature>
<dbReference type="PANTHER" id="PTHR22954:SF3">
    <property type="entry name" value="PROTEIN CBG08539"/>
    <property type="match status" value="1"/>
</dbReference>
<dbReference type="EMBL" id="KZ397571">
    <property type="protein sequence ID" value="PIO54382.1"/>
    <property type="molecule type" value="Genomic_DNA"/>
</dbReference>
<protein>
    <recommendedName>
        <fullName evidence="4">Peptidase family A16</fullName>
    </recommendedName>
</protein>
<dbReference type="AlphaFoldDB" id="A0A2G9TA22"/>
<dbReference type="OrthoDB" id="5862292at2759"/>
<dbReference type="PANTHER" id="PTHR22954">
    <property type="entry name" value="RETROVIRAL PROTEASE-RELATED"/>
    <property type="match status" value="1"/>
</dbReference>
<name>A0A2G9TA22_TELCI</name>
<sequence length="258" mass="29793">MLRTRLTEASSNESRLARKLGKCPRTQSVHNDLPRTHASAEQENTPNDCTRGMEQISSIPPPKIDLPKFYGKDEEFPEFWAAYETLVHNNPSLSVIAKMLLLKDSLRGGSDEAIKGIQLLPQNYDWMIQTLKKKYSNKPANRARIVQQFRALRQADPKVENNEFVYDRICMLLNQMVSAGEDIRSTTDAMWTELILSKFHRNIVEPVLVKMREKEDATIENIMEMIEAEIGARSYIQSRLQPIALKRWEQENTNDEDE</sequence>
<organism evidence="2 3">
    <name type="scientific">Teladorsagia circumcincta</name>
    <name type="common">Brown stomach worm</name>
    <name type="synonym">Ostertagia circumcincta</name>
    <dbReference type="NCBI Taxonomy" id="45464"/>
    <lineage>
        <taxon>Eukaryota</taxon>
        <taxon>Metazoa</taxon>
        <taxon>Ecdysozoa</taxon>
        <taxon>Nematoda</taxon>
        <taxon>Chromadorea</taxon>
        <taxon>Rhabditida</taxon>
        <taxon>Rhabditina</taxon>
        <taxon>Rhabditomorpha</taxon>
        <taxon>Strongyloidea</taxon>
        <taxon>Trichostrongylidae</taxon>
        <taxon>Teladorsagia</taxon>
    </lineage>
</organism>
<evidence type="ECO:0000313" key="3">
    <source>
        <dbReference type="Proteomes" id="UP000230423"/>
    </source>
</evidence>
<reference evidence="2 3" key="1">
    <citation type="submission" date="2015-09" db="EMBL/GenBank/DDBJ databases">
        <title>Draft genome of the parasitic nematode Teladorsagia circumcincta isolate WARC Sus (inbred).</title>
        <authorList>
            <person name="Mitreva M."/>
        </authorList>
    </citation>
    <scope>NUCLEOTIDE SEQUENCE [LARGE SCALE GENOMIC DNA]</scope>
    <source>
        <strain evidence="2 3">S</strain>
    </source>
</reference>
<dbReference type="Proteomes" id="UP000230423">
    <property type="component" value="Unassembled WGS sequence"/>
</dbReference>
<evidence type="ECO:0000256" key="1">
    <source>
        <dbReference type="SAM" id="MobiDB-lite"/>
    </source>
</evidence>
<accession>A0A2G9TA22</accession>
<gene>
    <name evidence="2" type="ORF">TELCIR_24256</name>
</gene>
<dbReference type="InterPro" id="IPR005312">
    <property type="entry name" value="DUF1759"/>
</dbReference>
<dbReference type="Pfam" id="PF03564">
    <property type="entry name" value="DUF1759"/>
    <property type="match status" value="1"/>
</dbReference>
<evidence type="ECO:0008006" key="4">
    <source>
        <dbReference type="Google" id="ProtNLM"/>
    </source>
</evidence>
<proteinExistence type="predicted"/>
<feature type="region of interest" description="Disordered" evidence="1">
    <location>
        <begin position="1"/>
        <end position="49"/>
    </location>
</feature>
<keyword evidence="3" id="KW-1185">Reference proteome</keyword>
<evidence type="ECO:0000313" key="2">
    <source>
        <dbReference type="EMBL" id="PIO54382.1"/>
    </source>
</evidence>